<dbReference type="InterPro" id="IPR021109">
    <property type="entry name" value="Peptidase_aspartic_dom_sf"/>
</dbReference>
<evidence type="ECO:0000259" key="7">
    <source>
        <dbReference type="PROSITE" id="PS50994"/>
    </source>
</evidence>
<dbReference type="Gene3D" id="3.30.70.270">
    <property type="match status" value="2"/>
</dbReference>
<dbReference type="InterPro" id="IPR043128">
    <property type="entry name" value="Rev_trsase/Diguanyl_cyclase"/>
</dbReference>
<proteinExistence type="predicted"/>
<protein>
    <recommendedName>
        <fullName evidence="7">Integrase catalytic domain-containing protein</fullName>
    </recommendedName>
</protein>
<dbReference type="Pfam" id="PF00078">
    <property type="entry name" value="RVT_1"/>
    <property type="match status" value="1"/>
</dbReference>
<dbReference type="FunFam" id="3.30.70.270:FF:000020">
    <property type="entry name" value="Transposon Tf2-6 polyprotein-like Protein"/>
    <property type="match status" value="1"/>
</dbReference>
<evidence type="ECO:0000256" key="5">
    <source>
        <dbReference type="ARBA" id="ARBA00023268"/>
    </source>
</evidence>
<dbReference type="CDD" id="cd01647">
    <property type="entry name" value="RT_LTR"/>
    <property type="match status" value="1"/>
</dbReference>
<name>A0ABD3GPL9_9MARC</name>
<feature type="region of interest" description="Disordered" evidence="6">
    <location>
        <begin position="452"/>
        <end position="515"/>
    </location>
</feature>
<keyword evidence="5" id="KW-0511">Multifunctional enzyme</keyword>
<keyword evidence="1" id="KW-0808">Transferase</keyword>
<comment type="caution">
    <text evidence="8">The sequence shown here is derived from an EMBL/GenBank/DDBJ whole genome shotgun (WGS) entry which is preliminary data.</text>
</comment>
<dbReference type="Gene3D" id="3.30.420.10">
    <property type="entry name" value="Ribonuclease H-like superfamily/Ribonuclease H"/>
    <property type="match status" value="1"/>
</dbReference>
<evidence type="ECO:0000256" key="4">
    <source>
        <dbReference type="ARBA" id="ARBA00022759"/>
    </source>
</evidence>
<dbReference type="InterPro" id="IPR000477">
    <property type="entry name" value="RT_dom"/>
</dbReference>
<dbReference type="Gene3D" id="2.40.70.10">
    <property type="entry name" value="Acid Proteases"/>
    <property type="match status" value="1"/>
</dbReference>
<evidence type="ECO:0000256" key="1">
    <source>
        <dbReference type="ARBA" id="ARBA00022679"/>
    </source>
</evidence>
<feature type="compositionally biased region" description="Basic and acidic residues" evidence="6">
    <location>
        <begin position="452"/>
        <end position="463"/>
    </location>
</feature>
<dbReference type="InterPro" id="IPR041588">
    <property type="entry name" value="Integrase_H2C2"/>
</dbReference>
<dbReference type="PROSITE" id="PS50994">
    <property type="entry name" value="INTEGRASE"/>
    <property type="match status" value="1"/>
</dbReference>
<organism evidence="8 9">
    <name type="scientific">Riccia sorocarpa</name>
    <dbReference type="NCBI Taxonomy" id="122646"/>
    <lineage>
        <taxon>Eukaryota</taxon>
        <taxon>Viridiplantae</taxon>
        <taxon>Streptophyta</taxon>
        <taxon>Embryophyta</taxon>
        <taxon>Marchantiophyta</taxon>
        <taxon>Marchantiopsida</taxon>
        <taxon>Marchantiidae</taxon>
        <taxon>Marchantiales</taxon>
        <taxon>Ricciaceae</taxon>
        <taxon>Riccia</taxon>
    </lineage>
</organism>
<keyword evidence="4" id="KW-0378">Hydrolase</keyword>
<dbReference type="SUPFAM" id="SSF53098">
    <property type="entry name" value="Ribonuclease H-like"/>
    <property type="match status" value="1"/>
</dbReference>
<dbReference type="InterPro" id="IPR043502">
    <property type="entry name" value="DNA/RNA_pol_sf"/>
</dbReference>
<keyword evidence="2" id="KW-0548">Nucleotidyltransferase</keyword>
<dbReference type="Gene3D" id="3.10.10.10">
    <property type="entry name" value="HIV Type 1 Reverse Transcriptase, subunit A, domain 1"/>
    <property type="match status" value="1"/>
</dbReference>
<dbReference type="InterPro" id="IPR036397">
    <property type="entry name" value="RNaseH_sf"/>
</dbReference>
<dbReference type="GO" id="GO:0004519">
    <property type="term" value="F:endonuclease activity"/>
    <property type="evidence" value="ECO:0007669"/>
    <property type="project" value="UniProtKB-KW"/>
</dbReference>
<feature type="region of interest" description="Disordered" evidence="6">
    <location>
        <begin position="889"/>
        <end position="909"/>
    </location>
</feature>
<sequence length="1901" mass="216846">MSGKGKEPTDSGQAEATVMPRIQLDPGTLQLLQTLKLVLQQERTEELKDRDATKALRVVVRSLGQFEGKNVSKFLRMYQQEMDMIHVPEEKMIESFTLAVVPEMREHVQGIIDRVGADWNQFAGRMKEEYFLHDSERVTKSSFFEWIERPQKNLSVSELLSEFDRQFLQLTQADRALLGVNKTDLFLRAVQPELQEKLEVRLEDKTTENGLTADWEKVKEEVLQLAKRELAKREMKNERVPVRRFVPAVPVVQEPVAAQPRPVVQKKEDTSMDELLKGMRDLSLKFSQLEEKKTGGDGRPARQAWVQRCIWCDAPEHARRDCADFQETLRQGVVFWKDGKIALRDTGDFLQTNFGKGGMKKVLEDFQAAHAVATVEAASYGARASDTCEGETFEGYVEPSELWKDTLNSMRAHKTPREVLLRTASTIREATGWNDPVATSSVHAYIAKSQHEALVEEKRRREEAEEETSAKRQTRLQKSRQESLPPDTVMDEVQKQAEKGKGPMKEKSKGPSYKLQSDIEASTDLKGIFEEQILNSKVEFTLRQILGIAKREFHDVIIDAIKRKRHLTGESTEVAAHVIDSVVSREEEQKIASVFQLNSGKKEKHVRFADVAEKESSVNPSHYTRDHWARATGEALVKLENVEEPVVALIDHGSEINIVSKSLYEKGRWPIDIDHNWMIRVANSTLGKLFGACPGVKVKIGDVVVEQNLFVQDATSYLVVLGQPFITAVRMETKVMDDGSAYAKIRSKDSLHSVQFLTVPANHERNKDQLRRKPLSRFEEGLESGFAIQRSVKDLPRRERKRLQKIQKELVLCGGLDCGEEIEGVFEEVGWDDSLSELVALGDGDDDRVVQIHSRELYSLVEAFRAPEVLVETKYKTVAKKVKPVAASLPEDARKQTEQASREKSLRDATKVGHKFTEATLDALKIGVDGSLLPSERLQFMEMLKNHGKAFAFKPAEIGCVDPNVVTPMIIFTVPHIPWDLRPIPVPRAHLPKLIELLKEKMGMKILEPSFAPYSSRWFTVPKKTGSLRFIQDMQPVNGVTIRNAGVGPIVDEFAEAFAGRAVYSMGDLYSGYDQFQLAEGSRDVTTMKTPLGLLRMCTLPQGATNSVAHMMNGMNKVLRDFIPEKTMPFLDDVPIKGCREEEKDEILDSRGCRRYISEHIEDCERILKRLEEVNLTLSGVKSTFGVREVVIVGHLCGWFGRKPEAAKIDAIQRIREVCKSLSEVRRFLGMCVFYYIWIPHYAHIAEPLYALSRKGQKFRWEEKHVDAMRRLKALLSSSPVLGRVDYHCGRPVILTVDTSPIAIGWAVGQDDENGNRIAVRFGARVLSSRQREYPQVKRELWGVVTAMKAERNYLMGAVVVVETDCLPLLGMITNCSTPDMTMLNWVAYIKSLNPEFKHIVGKANAVADMLSRARYDGEEEMVEESEDIGEQFYSVSEVGVNSVVGFREDLYEGEWLDIGRYLATLSKQEGWTDEEYRKVRKKAYSYMLEDGYLWKRPKRGTGVPLRVVCGKETQLKLMAEFHESLWAGHRGIWATYSKLKERYWWKNMYRDVVVFVESCLTCQMYSNVRHRDGLHPTYPLAIHFKWVVDLVTMPVGLWGMRYLVLAREDLSNQVEGRALRTKATEGVCRFLLEDVICRYGCVGKVTADRGELDAREADEFFQKYGVKLALTAAYNPEGNAKSERGHPPIVKALVKACSGRVKQWPRLLPFALWADRTTHSSVTGYMPIELIQGQKSIMPVEELIPTWSVLPWVDNLTREELLELRIRQLEQRDEDVKLALEKLKTARLKNKDTFDRKHRLRPRPIEEGDWVLVYDSSLDNQHSALRKFSRRWFGPYVVVQVLDNATYLLREQDGTPLRVPIAGKRVKIFKRRDGEDEFVEMVEDEEEAFEENEDLEDDVT</sequence>
<dbReference type="PANTHER" id="PTHR37984">
    <property type="entry name" value="PROTEIN CBG26694"/>
    <property type="match status" value="1"/>
</dbReference>
<dbReference type="Pfam" id="PF17921">
    <property type="entry name" value="Integrase_H2C2"/>
    <property type="match status" value="1"/>
</dbReference>
<reference evidence="8 9" key="1">
    <citation type="submission" date="2024-09" db="EMBL/GenBank/DDBJ databases">
        <title>Chromosome-scale assembly of Riccia sorocarpa.</title>
        <authorList>
            <person name="Paukszto L."/>
        </authorList>
    </citation>
    <scope>NUCLEOTIDE SEQUENCE [LARGE SCALE GENOMIC DNA]</scope>
    <source>
        <strain evidence="8">LP-2024</strain>
        <tissue evidence="8">Aerial parts of the thallus</tissue>
    </source>
</reference>
<dbReference type="InterPro" id="IPR001584">
    <property type="entry name" value="Integrase_cat-core"/>
</dbReference>
<dbReference type="InterPro" id="IPR012337">
    <property type="entry name" value="RNaseH-like_sf"/>
</dbReference>
<dbReference type="InterPro" id="IPR041577">
    <property type="entry name" value="RT_RNaseH_2"/>
</dbReference>
<accession>A0ABD3GPL9</accession>
<dbReference type="Gene3D" id="1.10.340.70">
    <property type="match status" value="1"/>
</dbReference>
<evidence type="ECO:0000256" key="3">
    <source>
        <dbReference type="ARBA" id="ARBA00022722"/>
    </source>
</evidence>
<dbReference type="FunFam" id="1.10.340.70:FF:000001">
    <property type="entry name" value="Retrovirus-related Pol polyprotein from transposon gypsy-like Protein"/>
    <property type="match status" value="1"/>
</dbReference>
<keyword evidence="9" id="KW-1185">Reference proteome</keyword>
<keyword evidence="3" id="KW-0540">Nuclease</keyword>
<dbReference type="Pfam" id="PF13352">
    <property type="entry name" value="DUF4100"/>
    <property type="match status" value="1"/>
</dbReference>
<dbReference type="InterPro" id="IPR050951">
    <property type="entry name" value="Retrovirus_Pol_polyprotein"/>
</dbReference>
<feature type="compositionally biased region" description="Basic and acidic residues" evidence="6">
    <location>
        <begin position="492"/>
        <end position="509"/>
    </location>
</feature>
<dbReference type="PANTHER" id="PTHR37984:SF5">
    <property type="entry name" value="PROTEIN NYNRIN-LIKE"/>
    <property type="match status" value="1"/>
</dbReference>
<dbReference type="GO" id="GO:0016779">
    <property type="term" value="F:nucleotidyltransferase activity"/>
    <property type="evidence" value="ECO:0007669"/>
    <property type="project" value="UniProtKB-KW"/>
</dbReference>
<evidence type="ECO:0000313" key="8">
    <source>
        <dbReference type="EMBL" id="KAL3680384.1"/>
    </source>
</evidence>
<dbReference type="SUPFAM" id="SSF56672">
    <property type="entry name" value="DNA/RNA polymerases"/>
    <property type="match status" value="1"/>
</dbReference>
<feature type="domain" description="Integrase catalytic" evidence="7">
    <location>
        <begin position="1576"/>
        <end position="1736"/>
    </location>
</feature>
<evidence type="ECO:0000256" key="6">
    <source>
        <dbReference type="SAM" id="MobiDB-lite"/>
    </source>
</evidence>
<evidence type="ECO:0000256" key="2">
    <source>
        <dbReference type="ARBA" id="ARBA00022695"/>
    </source>
</evidence>
<keyword evidence="4" id="KW-0255">Endonuclease</keyword>
<feature type="compositionally biased region" description="Basic and acidic residues" evidence="6">
    <location>
        <begin position="891"/>
        <end position="909"/>
    </location>
</feature>
<dbReference type="CDD" id="cd09274">
    <property type="entry name" value="RNase_HI_RT_Ty3"/>
    <property type="match status" value="1"/>
</dbReference>
<dbReference type="EMBL" id="JBJQOH010000007">
    <property type="protein sequence ID" value="KAL3680384.1"/>
    <property type="molecule type" value="Genomic_DNA"/>
</dbReference>
<dbReference type="InterPro" id="IPR025165">
    <property type="entry name" value="DUF4100"/>
</dbReference>
<dbReference type="Proteomes" id="UP001633002">
    <property type="component" value="Unassembled WGS sequence"/>
</dbReference>
<gene>
    <name evidence="8" type="ORF">R1sor_023340</name>
</gene>
<evidence type="ECO:0000313" key="9">
    <source>
        <dbReference type="Proteomes" id="UP001633002"/>
    </source>
</evidence>
<dbReference type="Pfam" id="PF17919">
    <property type="entry name" value="RT_RNaseH_2"/>
    <property type="match status" value="1"/>
</dbReference>
<dbReference type="CDD" id="cd00303">
    <property type="entry name" value="retropepsin_like"/>
    <property type="match status" value="1"/>
</dbReference>